<feature type="domain" description="DDH" evidence="1">
    <location>
        <begin position="18"/>
        <end position="171"/>
    </location>
</feature>
<dbReference type="Pfam" id="PF01368">
    <property type="entry name" value="DHH"/>
    <property type="match status" value="1"/>
</dbReference>
<dbReference type="RefSeq" id="WP_114068747.1">
    <property type="nucleotide sequence ID" value="NZ_CP030850.1"/>
</dbReference>
<evidence type="ECO:0000313" key="3">
    <source>
        <dbReference type="EMBL" id="AXE19981.1"/>
    </source>
</evidence>
<name>A0A344TMW0_9BACT</name>
<dbReference type="Proteomes" id="UP000251993">
    <property type="component" value="Chromosome"/>
</dbReference>
<dbReference type="PANTHER" id="PTHR47618">
    <property type="entry name" value="BIFUNCTIONAL OLIGORIBONUCLEASE AND PAP PHOSPHATASE NRNA"/>
    <property type="match status" value="1"/>
</dbReference>
<reference evidence="3 4" key="1">
    <citation type="submission" date="2018-07" db="EMBL/GenBank/DDBJ databases">
        <title>Genome sequencing of Runella.</title>
        <authorList>
            <person name="Baek M.-G."/>
            <person name="Yi H."/>
        </authorList>
    </citation>
    <scope>NUCLEOTIDE SEQUENCE [LARGE SCALE GENOMIC DNA]</scope>
    <source>
        <strain evidence="3 4">HYN0085</strain>
    </source>
</reference>
<dbReference type="GO" id="GO:0003676">
    <property type="term" value="F:nucleic acid binding"/>
    <property type="evidence" value="ECO:0007669"/>
    <property type="project" value="InterPro"/>
</dbReference>
<dbReference type="InterPro" id="IPR001667">
    <property type="entry name" value="DDH_dom"/>
</dbReference>
<dbReference type="KEGG" id="run:DR864_20625"/>
<dbReference type="OrthoDB" id="9803668at2"/>
<evidence type="ECO:0000313" key="4">
    <source>
        <dbReference type="Proteomes" id="UP000251993"/>
    </source>
</evidence>
<evidence type="ECO:0000259" key="2">
    <source>
        <dbReference type="Pfam" id="PF02272"/>
    </source>
</evidence>
<feature type="domain" description="DHHA1" evidence="2">
    <location>
        <begin position="254"/>
        <end position="328"/>
    </location>
</feature>
<dbReference type="Gene3D" id="3.10.310.30">
    <property type="match status" value="1"/>
</dbReference>
<dbReference type="Pfam" id="PF02272">
    <property type="entry name" value="DHHA1"/>
    <property type="match status" value="1"/>
</dbReference>
<dbReference type="InterPro" id="IPR038763">
    <property type="entry name" value="DHH_sf"/>
</dbReference>
<gene>
    <name evidence="3" type="ORF">DR864_20625</name>
</gene>
<dbReference type="PANTHER" id="PTHR47618:SF1">
    <property type="entry name" value="BIFUNCTIONAL OLIGORIBONUCLEASE AND PAP PHOSPHATASE NRNA"/>
    <property type="match status" value="1"/>
</dbReference>
<dbReference type="Gene3D" id="3.90.1640.10">
    <property type="entry name" value="inorganic pyrophosphatase (n-terminal core)"/>
    <property type="match status" value="1"/>
</dbReference>
<sequence>MQQWNAFYELINSDSKRFVILTHQNPDADAIGSSLGWKLYLQKKGHTATVIVPNECPSNLRWMPDYAEVITFDQNAQTVTQSKKLLQEADVICCLDFNALHRIKGLGSLAQSSTAIKILIDHHLEPEPFADFEFSDTTKAATAQYIWEIIKQMGDAELVDKPMAECLYAGIMTDTGSFRHGNTTPEVHLAVADLMRTGLNTNYVHRAIFDNNSLGRTRLLGYVLSEKLTWLPEYRTVYMTLSLEELKRFNSEIGDTEGIVNFGLSLENVVMSVLLIERRDEIKLSFRSVQDFSVRELANKYFSGGGHKNASGGRTSTSLPETVNLLLSILPEYQTQLLNVEK</sequence>
<accession>A0A344TMW0</accession>
<protein>
    <submittedName>
        <fullName evidence="3">Bifunctional oligoribonuclease/PAP phosphatase NrnA</fullName>
    </submittedName>
</protein>
<evidence type="ECO:0000259" key="1">
    <source>
        <dbReference type="Pfam" id="PF01368"/>
    </source>
</evidence>
<dbReference type="EMBL" id="CP030850">
    <property type="protein sequence ID" value="AXE19981.1"/>
    <property type="molecule type" value="Genomic_DNA"/>
</dbReference>
<dbReference type="InterPro" id="IPR051319">
    <property type="entry name" value="Oligoribo/pAp-PDE_c-di-AMP_PDE"/>
</dbReference>
<proteinExistence type="predicted"/>
<dbReference type="InterPro" id="IPR003156">
    <property type="entry name" value="DHHA1_dom"/>
</dbReference>
<dbReference type="AlphaFoldDB" id="A0A344TMW0"/>
<organism evidence="3 4">
    <name type="scientific">Runella rosea</name>
    <dbReference type="NCBI Taxonomy" id="2259595"/>
    <lineage>
        <taxon>Bacteria</taxon>
        <taxon>Pseudomonadati</taxon>
        <taxon>Bacteroidota</taxon>
        <taxon>Cytophagia</taxon>
        <taxon>Cytophagales</taxon>
        <taxon>Spirosomataceae</taxon>
        <taxon>Runella</taxon>
    </lineage>
</organism>
<dbReference type="SUPFAM" id="SSF64182">
    <property type="entry name" value="DHH phosphoesterases"/>
    <property type="match status" value="1"/>
</dbReference>
<keyword evidence="4" id="KW-1185">Reference proteome</keyword>